<organism evidence="1 2">
    <name type="scientific">Galbibacter pacificus</name>
    <dbReference type="NCBI Taxonomy" id="2996052"/>
    <lineage>
        <taxon>Bacteria</taxon>
        <taxon>Pseudomonadati</taxon>
        <taxon>Bacteroidota</taxon>
        <taxon>Flavobacteriia</taxon>
        <taxon>Flavobacteriales</taxon>
        <taxon>Flavobacteriaceae</taxon>
        <taxon>Galbibacter</taxon>
    </lineage>
</organism>
<dbReference type="Gene3D" id="3.40.50.1240">
    <property type="entry name" value="Phosphoglycerate mutase-like"/>
    <property type="match status" value="1"/>
</dbReference>
<dbReference type="Proteomes" id="UP001153642">
    <property type="component" value="Unassembled WGS sequence"/>
</dbReference>
<dbReference type="EMBL" id="JAPMUA010000005">
    <property type="protein sequence ID" value="MDG3586990.1"/>
    <property type="molecule type" value="Genomic_DNA"/>
</dbReference>
<reference evidence="1" key="1">
    <citation type="submission" date="2022-11" db="EMBL/GenBank/DDBJ databases">
        <title>High-quality draft genome sequence of Galbibacter sp. strain CMA-7.</title>
        <authorList>
            <person name="Wei L."/>
            <person name="Dong C."/>
            <person name="Shao Z."/>
        </authorList>
    </citation>
    <scope>NUCLEOTIDE SEQUENCE</scope>
    <source>
        <strain evidence="1">CMA-7</strain>
    </source>
</reference>
<dbReference type="CDD" id="cd07067">
    <property type="entry name" value="HP_PGM_like"/>
    <property type="match status" value="1"/>
</dbReference>
<dbReference type="InterPro" id="IPR013078">
    <property type="entry name" value="His_Pase_superF_clade-1"/>
</dbReference>
<protein>
    <submittedName>
        <fullName evidence="1">Histidine phosphatase family protein</fullName>
    </submittedName>
</protein>
<proteinExistence type="predicted"/>
<dbReference type="PANTHER" id="PTHR47623">
    <property type="entry name" value="OS09G0287300 PROTEIN"/>
    <property type="match status" value="1"/>
</dbReference>
<accession>A0ABT6FUS4</accession>
<dbReference type="InterPro" id="IPR029033">
    <property type="entry name" value="His_PPase_superfam"/>
</dbReference>
<gene>
    <name evidence="1" type="ORF">OSR52_14030</name>
</gene>
<name>A0ABT6FUS4_9FLAO</name>
<dbReference type="SUPFAM" id="SSF53254">
    <property type="entry name" value="Phosphoglycerate mutase-like"/>
    <property type="match status" value="1"/>
</dbReference>
<dbReference type="PANTHER" id="PTHR47623:SF1">
    <property type="entry name" value="OS09G0287300 PROTEIN"/>
    <property type="match status" value="1"/>
</dbReference>
<dbReference type="Pfam" id="PF00300">
    <property type="entry name" value="His_Phos_1"/>
    <property type="match status" value="1"/>
</dbReference>
<evidence type="ECO:0000313" key="1">
    <source>
        <dbReference type="EMBL" id="MDG3586990.1"/>
    </source>
</evidence>
<sequence length="161" mass="18178">MKEITLVRHAKSSWEYEVNDKDRPLQERGINDAYLVANYLKGNFKAPDVVFSSPAIRALHTCIIVTGQLGIAPSKIHIEKRLYDFEGTSVINFIKQLGESYKKVMIFGHNHAFTSISNIFGNKSINNVPTAGVVQLRFDVGEWKLVDKGTTELIIFPKQLK</sequence>
<evidence type="ECO:0000313" key="2">
    <source>
        <dbReference type="Proteomes" id="UP001153642"/>
    </source>
</evidence>
<comment type="caution">
    <text evidence="1">The sequence shown here is derived from an EMBL/GenBank/DDBJ whole genome shotgun (WGS) entry which is preliminary data.</text>
</comment>
<dbReference type="RefSeq" id="WP_277900743.1">
    <property type="nucleotide sequence ID" value="NZ_JAPMUA010000005.1"/>
</dbReference>
<keyword evidence="2" id="KW-1185">Reference proteome</keyword>